<accession>L1JIL1</accession>
<dbReference type="Pfam" id="PF02225">
    <property type="entry name" value="PA"/>
    <property type="match status" value="1"/>
</dbReference>
<evidence type="ECO:0000256" key="2">
    <source>
        <dbReference type="ARBA" id="ARBA00023180"/>
    </source>
</evidence>
<reference evidence="5 7" key="1">
    <citation type="journal article" date="2012" name="Nature">
        <title>Algal genomes reveal evolutionary mosaicism and the fate of nucleomorphs.</title>
        <authorList>
            <consortium name="DOE Joint Genome Institute"/>
            <person name="Curtis B.A."/>
            <person name="Tanifuji G."/>
            <person name="Burki F."/>
            <person name="Gruber A."/>
            <person name="Irimia M."/>
            <person name="Maruyama S."/>
            <person name="Arias M.C."/>
            <person name="Ball S.G."/>
            <person name="Gile G.H."/>
            <person name="Hirakawa Y."/>
            <person name="Hopkins J.F."/>
            <person name="Kuo A."/>
            <person name="Rensing S.A."/>
            <person name="Schmutz J."/>
            <person name="Symeonidi A."/>
            <person name="Elias M."/>
            <person name="Eveleigh R.J."/>
            <person name="Herman E.K."/>
            <person name="Klute M.J."/>
            <person name="Nakayama T."/>
            <person name="Obornik M."/>
            <person name="Reyes-Prieto A."/>
            <person name="Armbrust E.V."/>
            <person name="Aves S.J."/>
            <person name="Beiko R.G."/>
            <person name="Coutinho P."/>
            <person name="Dacks J.B."/>
            <person name="Durnford D.G."/>
            <person name="Fast N.M."/>
            <person name="Green B.R."/>
            <person name="Grisdale C.J."/>
            <person name="Hempel F."/>
            <person name="Henrissat B."/>
            <person name="Hoppner M.P."/>
            <person name="Ishida K."/>
            <person name="Kim E."/>
            <person name="Koreny L."/>
            <person name="Kroth P.G."/>
            <person name="Liu Y."/>
            <person name="Malik S.B."/>
            <person name="Maier U.G."/>
            <person name="McRose D."/>
            <person name="Mock T."/>
            <person name="Neilson J.A."/>
            <person name="Onodera N.T."/>
            <person name="Poole A.M."/>
            <person name="Pritham E.J."/>
            <person name="Richards T.A."/>
            <person name="Rocap G."/>
            <person name="Roy S.W."/>
            <person name="Sarai C."/>
            <person name="Schaack S."/>
            <person name="Shirato S."/>
            <person name="Slamovits C.H."/>
            <person name="Spencer D.F."/>
            <person name="Suzuki S."/>
            <person name="Worden A.Z."/>
            <person name="Zauner S."/>
            <person name="Barry K."/>
            <person name="Bell C."/>
            <person name="Bharti A.K."/>
            <person name="Crow J.A."/>
            <person name="Grimwood J."/>
            <person name="Kramer R."/>
            <person name="Lindquist E."/>
            <person name="Lucas S."/>
            <person name="Salamov A."/>
            <person name="McFadden G.I."/>
            <person name="Lane C.E."/>
            <person name="Keeling P.J."/>
            <person name="Gray M.W."/>
            <person name="Grigoriev I.V."/>
            <person name="Archibald J.M."/>
        </authorList>
    </citation>
    <scope>NUCLEOTIDE SEQUENCE</scope>
    <source>
        <strain evidence="5 7">CCMP2712</strain>
    </source>
</reference>
<keyword evidence="7" id="KW-1185">Reference proteome</keyword>
<dbReference type="InterPro" id="IPR003137">
    <property type="entry name" value="PA_domain"/>
</dbReference>
<evidence type="ECO:0000313" key="5">
    <source>
        <dbReference type="EMBL" id="EKX48353.1"/>
    </source>
</evidence>
<dbReference type="EnsemblProtists" id="EKX48353">
    <property type="protein sequence ID" value="EKX48353"/>
    <property type="gene ID" value="GUITHDRAFT_162467"/>
</dbReference>
<protein>
    <recommendedName>
        <fullName evidence="4">PDZ domain-containing protein</fullName>
    </recommendedName>
</protein>
<evidence type="ECO:0000256" key="3">
    <source>
        <dbReference type="SAM" id="MobiDB-lite"/>
    </source>
</evidence>
<feature type="compositionally biased region" description="Polar residues" evidence="3">
    <location>
        <begin position="239"/>
        <end position="256"/>
    </location>
</feature>
<evidence type="ECO:0000256" key="1">
    <source>
        <dbReference type="ARBA" id="ARBA00022729"/>
    </source>
</evidence>
<feature type="region of interest" description="Disordered" evidence="3">
    <location>
        <begin position="57"/>
        <end position="92"/>
    </location>
</feature>
<dbReference type="InterPro" id="IPR036034">
    <property type="entry name" value="PDZ_sf"/>
</dbReference>
<dbReference type="SUPFAM" id="SSF50156">
    <property type="entry name" value="PDZ domain-like"/>
    <property type="match status" value="1"/>
</dbReference>
<proteinExistence type="predicted"/>
<evidence type="ECO:0000313" key="6">
    <source>
        <dbReference type="EnsemblProtists" id="EKX48353"/>
    </source>
</evidence>
<dbReference type="SMART" id="SM00228">
    <property type="entry name" value="PDZ"/>
    <property type="match status" value="1"/>
</dbReference>
<reference evidence="6" key="3">
    <citation type="submission" date="2015-06" db="UniProtKB">
        <authorList>
            <consortium name="EnsemblProtists"/>
        </authorList>
    </citation>
    <scope>IDENTIFICATION</scope>
</reference>
<dbReference type="PROSITE" id="PS50106">
    <property type="entry name" value="PDZ"/>
    <property type="match status" value="1"/>
</dbReference>
<dbReference type="Pfam" id="PF00595">
    <property type="entry name" value="PDZ"/>
    <property type="match status" value="1"/>
</dbReference>
<feature type="compositionally biased region" description="Low complexity" evidence="3">
    <location>
        <begin position="617"/>
        <end position="635"/>
    </location>
</feature>
<feature type="domain" description="PDZ" evidence="4">
    <location>
        <begin position="241"/>
        <end position="310"/>
    </location>
</feature>
<dbReference type="HOGENOM" id="CLU_408539_0_0_1"/>
<dbReference type="PaxDb" id="55529-EKX48353"/>
<dbReference type="GeneID" id="17304940"/>
<keyword evidence="1" id="KW-0732">Signal</keyword>
<feature type="region of interest" description="Disordered" evidence="3">
    <location>
        <begin position="602"/>
        <end position="646"/>
    </location>
</feature>
<dbReference type="SUPFAM" id="SSF52025">
    <property type="entry name" value="PA domain"/>
    <property type="match status" value="1"/>
</dbReference>
<dbReference type="Proteomes" id="UP000011087">
    <property type="component" value="Unassembled WGS sequence"/>
</dbReference>
<dbReference type="KEGG" id="gtt:GUITHDRAFT_162467"/>
<reference evidence="7" key="2">
    <citation type="submission" date="2012-11" db="EMBL/GenBank/DDBJ databases">
        <authorList>
            <person name="Kuo A."/>
            <person name="Curtis B.A."/>
            <person name="Tanifuji G."/>
            <person name="Burki F."/>
            <person name="Gruber A."/>
            <person name="Irimia M."/>
            <person name="Maruyama S."/>
            <person name="Arias M.C."/>
            <person name="Ball S.G."/>
            <person name="Gile G.H."/>
            <person name="Hirakawa Y."/>
            <person name="Hopkins J.F."/>
            <person name="Rensing S.A."/>
            <person name="Schmutz J."/>
            <person name="Symeonidi A."/>
            <person name="Elias M."/>
            <person name="Eveleigh R.J."/>
            <person name="Herman E.K."/>
            <person name="Klute M.J."/>
            <person name="Nakayama T."/>
            <person name="Obornik M."/>
            <person name="Reyes-Prieto A."/>
            <person name="Armbrust E.V."/>
            <person name="Aves S.J."/>
            <person name="Beiko R.G."/>
            <person name="Coutinho P."/>
            <person name="Dacks J.B."/>
            <person name="Durnford D.G."/>
            <person name="Fast N.M."/>
            <person name="Green B.R."/>
            <person name="Grisdale C."/>
            <person name="Hempe F."/>
            <person name="Henrissat B."/>
            <person name="Hoppner M.P."/>
            <person name="Ishida K.-I."/>
            <person name="Kim E."/>
            <person name="Koreny L."/>
            <person name="Kroth P.G."/>
            <person name="Liu Y."/>
            <person name="Malik S.-B."/>
            <person name="Maier U.G."/>
            <person name="McRose D."/>
            <person name="Mock T."/>
            <person name="Neilson J.A."/>
            <person name="Onodera N.T."/>
            <person name="Poole A.M."/>
            <person name="Pritham E.J."/>
            <person name="Richards T.A."/>
            <person name="Rocap G."/>
            <person name="Roy S.W."/>
            <person name="Sarai C."/>
            <person name="Schaack S."/>
            <person name="Shirato S."/>
            <person name="Slamovits C.H."/>
            <person name="Spencer D.F."/>
            <person name="Suzuki S."/>
            <person name="Worden A.Z."/>
            <person name="Zauner S."/>
            <person name="Barry K."/>
            <person name="Bell C."/>
            <person name="Bharti A.K."/>
            <person name="Crow J.A."/>
            <person name="Grimwood J."/>
            <person name="Kramer R."/>
            <person name="Lindquist E."/>
            <person name="Lucas S."/>
            <person name="Salamov A."/>
            <person name="McFadden G.I."/>
            <person name="Lane C.E."/>
            <person name="Keeling P.J."/>
            <person name="Gray M.W."/>
            <person name="Grigoriev I.V."/>
            <person name="Archibald J.M."/>
        </authorList>
    </citation>
    <scope>NUCLEOTIDE SEQUENCE</scope>
    <source>
        <strain evidence="7">CCMP2712</strain>
    </source>
</reference>
<keyword evidence="2" id="KW-0325">Glycoprotein</keyword>
<name>L1JIL1_GUITC</name>
<dbReference type="Gene3D" id="3.50.30.30">
    <property type="match status" value="1"/>
</dbReference>
<dbReference type="PANTHER" id="PTHR22702">
    <property type="entry name" value="PROTEASE-ASSOCIATED DOMAIN-CONTAINING PROTEIN"/>
    <property type="match status" value="1"/>
</dbReference>
<gene>
    <name evidence="5" type="ORF">GUITHDRAFT_162467</name>
</gene>
<evidence type="ECO:0000313" key="7">
    <source>
        <dbReference type="Proteomes" id="UP000011087"/>
    </source>
</evidence>
<dbReference type="Gene3D" id="2.30.42.10">
    <property type="match status" value="1"/>
</dbReference>
<dbReference type="RefSeq" id="XP_005835333.1">
    <property type="nucleotide sequence ID" value="XM_005835276.1"/>
</dbReference>
<dbReference type="OrthoDB" id="10655390at2759"/>
<dbReference type="AlphaFoldDB" id="L1JIL1"/>
<organism evidence="5">
    <name type="scientific">Guillardia theta (strain CCMP2712)</name>
    <name type="common">Cryptophyte</name>
    <dbReference type="NCBI Taxonomy" id="905079"/>
    <lineage>
        <taxon>Eukaryota</taxon>
        <taxon>Cryptophyceae</taxon>
        <taxon>Pyrenomonadales</taxon>
        <taxon>Geminigeraceae</taxon>
        <taxon>Guillardia</taxon>
    </lineage>
</organism>
<dbReference type="PANTHER" id="PTHR22702:SF1">
    <property type="entry name" value="PROTEASE-ASSOCIATED DOMAIN-CONTAINING PROTEIN 1"/>
    <property type="match status" value="1"/>
</dbReference>
<sequence>MSGALDKKVALLEKTLLEERNRHLQQLREIASAAGLREAQAVSILASCRRSGVPSSIVAHIGPGTSPTDSEGSSSTAPPQGAQDPPRSKLDRWITRTKVSPGTGLSPDCFSLSPESLHSENKLDRWLARLRRDRCPEENRSRSKLDRWIGRTQQRDHEAVGTACPSESWERELVSMSEAAHDKEVEIFKRIQESWKSMDKVLAVFDDQNKESDEENSGSEKQDNAKAVYCTRCGGNIPDSPTSLQKESSNDWNNSAGRDGREGTQMGLRMEEKSRGLTVTHVVPGGQAGQAGLEVKDVIRQVNGRKVSSLKAFGSVVRDSPCDVVCLDLIRGSGSSHKHLTLYSRIRPHDESATEDEKKISQESLKEIYCSTQGSEKVDRENKNKKIFLAPSNTQAKYNKYGKDTKLWIPESDESSPDVLAASSSSTRTEIGGFFMFPPGHPDYVPLPPGEAALIAGREHVHPSERLAPHWSHVTFTSPTGVEIRAQARHATYGTIEHISGPLVHADPITAHQELSNADQIRNTVAYIKRGGAPFTKKARVAVAAGAVACVVANHDRETFGMSYTDDGMPFDALNIPCVMISSDVASKLEAFDSWTVVLEPAKPEQQGSKRPPPAPAATTASATKGESSSSPSGPSTGGGRNLETLPADIVGAKLGHPGKKPTMWKKIKLLLP</sequence>
<dbReference type="InterPro" id="IPR046450">
    <property type="entry name" value="PA_dom_sf"/>
</dbReference>
<evidence type="ECO:0000259" key="4">
    <source>
        <dbReference type="PROSITE" id="PS50106"/>
    </source>
</evidence>
<dbReference type="InterPro" id="IPR001478">
    <property type="entry name" value="PDZ"/>
</dbReference>
<dbReference type="EMBL" id="JH992986">
    <property type="protein sequence ID" value="EKX48353.1"/>
    <property type="molecule type" value="Genomic_DNA"/>
</dbReference>
<feature type="compositionally biased region" description="Polar residues" evidence="3">
    <location>
        <begin position="65"/>
        <end position="78"/>
    </location>
</feature>
<feature type="region of interest" description="Disordered" evidence="3">
    <location>
        <begin position="238"/>
        <end position="263"/>
    </location>
</feature>